<name>A0A3B7MX21_9BACT</name>
<dbReference type="AlphaFoldDB" id="A0A3B7MX21"/>
<dbReference type="InterPro" id="IPR022385">
    <property type="entry name" value="Rhs_assc_core"/>
</dbReference>
<gene>
    <name evidence="1" type="ORF">D3H65_05345</name>
</gene>
<dbReference type="Proteomes" id="UP000263900">
    <property type="component" value="Chromosome"/>
</dbReference>
<evidence type="ECO:0000313" key="2">
    <source>
        <dbReference type="Proteomes" id="UP000263900"/>
    </source>
</evidence>
<dbReference type="KEGG" id="pseg:D3H65_05345"/>
<accession>A0A3B7MX21</accession>
<dbReference type="OrthoDB" id="976756at2"/>
<dbReference type="NCBIfam" id="TIGR03696">
    <property type="entry name" value="Rhs_assc_core"/>
    <property type="match status" value="1"/>
</dbReference>
<evidence type="ECO:0000313" key="1">
    <source>
        <dbReference type="EMBL" id="AXY78527.1"/>
    </source>
</evidence>
<organism evidence="1 2">
    <name type="scientific">Paraflavitalea soli</name>
    <dbReference type="NCBI Taxonomy" id="2315862"/>
    <lineage>
        <taxon>Bacteria</taxon>
        <taxon>Pseudomonadati</taxon>
        <taxon>Bacteroidota</taxon>
        <taxon>Chitinophagia</taxon>
        <taxon>Chitinophagales</taxon>
        <taxon>Chitinophagaceae</taxon>
        <taxon>Paraflavitalea</taxon>
    </lineage>
</organism>
<evidence type="ECO:0008006" key="3">
    <source>
        <dbReference type="Google" id="ProtNLM"/>
    </source>
</evidence>
<reference evidence="1 2" key="1">
    <citation type="submission" date="2018-09" db="EMBL/GenBank/DDBJ databases">
        <title>Genome sequencing of strain 6GH32-13.</title>
        <authorList>
            <person name="Weon H.-Y."/>
            <person name="Heo J."/>
            <person name="Kwon S.-W."/>
        </authorList>
    </citation>
    <scope>NUCLEOTIDE SEQUENCE [LARGE SCALE GENOMIC DNA]</scope>
    <source>
        <strain evidence="1 2">5GH32-13</strain>
    </source>
</reference>
<protein>
    <recommendedName>
        <fullName evidence="3">RHS repeat-associated core domain-containing protein</fullName>
    </recommendedName>
</protein>
<sequence>MGVFGSYNCDSLYKPGELFKNVTVDENGKQVIEFIDLEGKTVLKKVQFSATVDTGSGKGHYGWYCTYYVYDLLNLLRAVIQPRGVELLQANSWNINWSSGVILAEQCFRYEYDGKRRPLIKKIPGAGPVYMIHDARDRLVLLQDSNMRAGSPVKWLYTQYDSINRPIATGLWNNNSSLSTHYPAAYPSIDYPNLAGQTYEELTTTYYDNYNWLGGYPSMSTGHDLYLEPASNSTFPYPQAVTQCTSLQLKGMVTGTRTRIPGTGTFLSSISFYDADSRLIQHQQEDIGGYEVTTMQYIWIGQPYITVTEVVKTGTGGQSTILVARNSFDSLGRIVKTEKKISNTDVNSAAMSSYKTISELQYDAIGQLVKKKLGTKPGAGTELAKVDYTYNIRGWLTAINKNYLTNANSDQYFGLELGYDKNGSLGTFTPQYNGNISGALWKSEGDQQRRKQDFTYDAVNRLTAADFNQYVSGSGASAVFNKSAGMDFSTTGLSYDANGNILTQKQRGWKLSGSTTIDSLAYNYIPNSNRLLNVIDGVNDVNTRLGDFRTSSLHPNAGSKNSNTVDYSYDGNGNMVKDLNKDIVTFAGGNGVDYNYLNLPAKVTLKKDGSNNKGYVEYVYDAGGRKLKKTVYEPGVDTIVTLYLGGAVYQNDTLQFFAHEEGRIRFAGVDSGVCTPQPKRLLFDYSLKDHLGSVRAVLTEHKENICYPTASVEDARYQKEDDYYNIVDARRITKATTAATQASFENKLYRVHGGLTNEKTGLGVVLKVMAGDQVKIAAESFYTLPGGGAGSPLTLAVTELLTAFTGSSTVIAGKGVLTPAQVSGIGNNNTDLANFISNNNPGASNARAFVNYILFDEQLKYISGGADPVLAGGGYKLHNTYINNPVTVVKSGYMYVYVSNESNLPVYFDNLVLTHTPGPILEETHYYPFGLVMQGISSKALTTPLRNRFKFNGKEEQGREFSDGRGLEWIDYIGRMYDQQIGRWHVQDRLSEKYTTLSSYCYVANNPILNIDVNGDSIIVTSDLKNEPVVWGALNTMNRTSLGRQEYNNYAGSETHDVYIGKGSRPGSAGYTLTGLRENRIVTDDNTLDFGSNNINKPGVSKFQGKDVSKSEGREISILGVNGQSLNQLDKYDLAFVFFHEMNAHISNSSGDEEKEHNRFGNSSVTPGLPLKNNGVLNVKFQSTAWSYMKDLLELKVKDGNATKENIRDLALMKKMEEDARKNSK</sequence>
<keyword evidence="2" id="KW-1185">Reference proteome</keyword>
<dbReference type="Gene3D" id="2.180.10.10">
    <property type="entry name" value="RHS repeat-associated core"/>
    <property type="match status" value="2"/>
</dbReference>
<proteinExistence type="predicted"/>
<dbReference type="EMBL" id="CP032157">
    <property type="protein sequence ID" value="AXY78527.1"/>
    <property type="molecule type" value="Genomic_DNA"/>
</dbReference>